<dbReference type="PANTHER" id="PTHR47313">
    <property type="entry name" value="RIBOSOMAL RNA LARGE SUBUNIT METHYLTRANSFERASE K/L"/>
    <property type="match status" value="1"/>
</dbReference>
<reference evidence="5 6" key="1">
    <citation type="submission" date="2016-10" db="EMBL/GenBank/DDBJ databases">
        <authorList>
            <person name="de Groot N.N."/>
        </authorList>
    </citation>
    <scope>NUCLEOTIDE SEQUENCE [LARGE SCALE GENOMIC DNA]</scope>
    <source>
        <strain evidence="5 6">DSM 100674</strain>
    </source>
</reference>
<dbReference type="Proteomes" id="UP000199582">
    <property type="component" value="Unassembled WGS sequence"/>
</dbReference>
<dbReference type="Pfam" id="PF22020">
    <property type="entry name" value="RlmL_1st"/>
    <property type="match status" value="1"/>
</dbReference>
<dbReference type="InterPro" id="IPR029063">
    <property type="entry name" value="SAM-dependent_MTases_sf"/>
</dbReference>
<dbReference type="Gene3D" id="3.30.2130.30">
    <property type="match status" value="1"/>
</dbReference>
<feature type="domain" description="RlmL ferredoxin-like" evidence="4">
    <location>
        <begin position="21"/>
        <end position="76"/>
    </location>
</feature>
<dbReference type="Pfam" id="PF01170">
    <property type="entry name" value="UPF0020"/>
    <property type="match status" value="1"/>
</dbReference>
<dbReference type="PANTHER" id="PTHR47313:SF1">
    <property type="entry name" value="RIBOSOMAL RNA LARGE SUBUNIT METHYLTRANSFERASE K_L"/>
    <property type="match status" value="1"/>
</dbReference>
<evidence type="ECO:0000259" key="4">
    <source>
        <dbReference type="Pfam" id="PF22020"/>
    </source>
</evidence>
<dbReference type="InterPro" id="IPR054170">
    <property type="entry name" value="RlmL_1st"/>
</dbReference>
<keyword evidence="1 5" id="KW-0489">Methyltransferase</keyword>
<accession>A0A1H7X2C1</accession>
<dbReference type="InterPro" id="IPR000241">
    <property type="entry name" value="RlmKL-like_Mtase"/>
</dbReference>
<dbReference type="EMBL" id="FOAG01000018">
    <property type="protein sequence ID" value="SEM27248.1"/>
    <property type="molecule type" value="Genomic_DNA"/>
</dbReference>
<protein>
    <submittedName>
        <fullName evidence="5">Putative N6-adenine-specific DNA methylase</fullName>
    </submittedName>
</protein>
<dbReference type="PROSITE" id="PS01261">
    <property type="entry name" value="UPF0020"/>
    <property type="match status" value="1"/>
</dbReference>
<feature type="domain" description="Ribosomal RNA large subunit methyltransferase K/L-like methyltransferase" evidence="3">
    <location>
        <begin position="173"/>
        <end position="354"/>
    </location>
</feature>
<name>A0A1H7X2C1_9RHOB</name>
<dbReference type="AlphaFoldDB" id="A0A1H7X2C1"/>
<dbReference type="SUPFAM" id="SSF53335">
    <property type="entry name" value="S-adenosyl-L-methionine-dependent methyltransferases"/>
    <property type="match status" value="1"/>
</dbReference>
<dbReference type="CDD" id="cd11715">
    <property type="entry name" value="THUMP_AdoMetMT"/>
    <property type="match status" value="1"/>
</dbReference>
<evidence type="ECO:0000259" key="3">
    <source>
        <dbReference type="Pfam" id="PF01170"/>
    </source>
</evidence>
<keyword evidence="6" id="KW-1185">Reference proteome</keyword>
<dbReference type="InterPro" id="IPR053943">
    <property type="entry name" value="RlmKL-like_Mtase_CS"/>
</dbReference>
<sequence>MLAFGCTWLYDGAMSRSDRFEIFLAAPPGLEEVLTDEAREMGFGPVTAVPGGAGLTGQWTDVWRANLELRGAGRVLARIGSFRALHLAQLDKRARKFDWAAYLRPDVPLRIEATCRKSKIYHAGAATERIARAITETLGAPIAEDATLRLMARIEDDLVTFSLDTSGEPLHRRGYKEAVGKAPMRETLGALFLRQCGYDGAEPVLDPMCGSGTFVIEAAEIAVGLPPGRARRFAFEDLAGFDAEAWQAMQTPRPPRDTPLRFYGSDRDAGAVRMAGANAARAGVAALTKFTCQSVSALTRPEGAPGLVMVNPPYGARIGNRKLLFGLYAALGEVLRREMRGWRVGLVTSDGGLARATGLPFLPPGPPVAHGGLKVTLWRTGPL</sequence>
<dbReference type="PRINTS" id="PR00507">
    <property type="entry name" value="N12N6MTFRASE"/>
</dbReference>
<evidence type="ECO:0000256" key="1">
    <source>
        <dbReference type="ARBA" id="ARBA00022603"/>
    </source>
</evidence>
<gene>
    <name evidence="5" type="ORF">SAMN05443999_1186</name>
</gene>
<evidence type="ECO:0000313" key="6">
    <source>
        <dbReference type="Proteomes" id="UP000199582"/>
    </source>
</evidence>
<dbReference type="STRING" id="1287727.SAMN05443999_1186"/>
<keyword evidence="2" id="KW-0808">Transferase</keyword>
<dbReference type="GO" id="GO:0008990">
    <property type="term" value="F:rRNA (guanine-N2-)-methyltransferase activity"/>
    <property type="evidence" value="ECO:0007669"/>
    <property type="project" value="TreeGrafter"/>
</dbReference>
<evidence type="ECO:0000313" key="5">
    <source>
        <dbReference type="EMBL" id="SEM27248.1"/>
    </source>
</evidence>
<proteinExistence type="predicted"/>
<dbReference type="GO" id="GO:0070043">
    <property type="term" value="F:rRNA (guanine-N7-)-methyltransferase activity"/>
    <property type="evidence" value="ECO:0007669"/>
    <property type="project" value="TreeGrafter"/>
</dbReference>
<evidence type="ECO:0000256" key="2">
    <source>
        <dbReference type="ARBA" id="ARBA00022679"/>
    </source>
</evidence>
<dbReference type="Gene3D" id="3.40.50.150">
    <property type="entry name" value="Vaccinia Virus protein VP39"/>
    <property type="match status" value="1"/>
</dbReference>
<organism evidence="5 6">
    <name type="scientific">Roseovarius azorensis</name>
    <dbReference type="NCBI Taxonomy" id="1287727"/>
    <lineage>
        <taxon>Bacteria</taxon>
        <taxon>Pseudomonadati</taxon>
        <taxon>Pseudomonadota</taxon>
        <taxon>Alphaproteobacteria</taxon>
        <taxon>Rhodobacterales</taxon>
        <taxon>Roseobacteraceae</taxon>
        <taxon>Roseovarius</taxon>
    </lineage>
</organism>